<evidence type="ECO:0000313" key="2">
    <source>
        <dbReference type="Proteomes" id="UP000620266"/>
    </source>
</evidence>
<reference evidence="1" key="2">
    <citation type="submission" date="2020-09" db="EMBL/GenBank/DDBJ databases">
        <authorList>
            <person name="Sun Q."/>
            <person name="Sedlacek I."/>
        </authorList>
    </citation>
    <scope>NUCLEOTIDE SEQUENCE</scope>
    <source>
        <strain evidence="1">CCM 7086</strain>
    </source>
</reference>
<dbReference type="EMBL" id="BMCG01000002">
    <property type="protein sequence ID" value="GGC01774.1"/>
    <property type="molecule type" value="Genomic_DNA"/>
</dbReference>
<protein>
    <submittedName>
        <fullName evidence="1">Uncharacterized protein</fullName>
    </submittedName>
</protein>
<dbReference type="Proteomes" id="UP000620266">
    <property type="component" value="Unassembled WGS sequence"/>
</dbReference>
<dbReference type="RefSeq" id="WP_188394986.1">
    <property type="nucleotide sequence ID" value="NZ_BMCG01000002.1"/>
</dbReference>
<gene>
    <name evidence="1" type="ORF">GCM10007205_08770</name>
</gene>
<name>A0A8J2UPF1_9BURK</name>
<dbReference type="AlphaFoldDB" id="A0A8J2UPF1"/>
<keyword evidence="2" id="KW-1185">Reference proteome</keyword>
<organism evidence="1 2">
    <name type="scientific">Oxalicibacterium flavum</name>
    <dbReference type="NCBI Taxonomy" id="179467"/>
    <lineage>
        <taxon>Bacteria</taxon>
        <taxon>Pseudomonadati</taxon>
        <taxon>Pseudomonadota</taxon>
        <taxon>Betaproteobacteria</taxon>
        <taxon>Burkholderiales</taxon>
        <taxon>Oxalobacteraceae</taxon>
        <taxon>Oxalicibacterium</taxon>
    </lineage>
</organism>
<comment type="caution">
    <text evidence="1">The sequence shown here is derived from an EMBL/GenBank/DDBJ whole genome shotgun (WGS) entry which is preliminary data.</text>
</comment>
<accession>A0A8J2UPF1</accession>
<sequence length="65" mass="7552">MQPDNRPALHDAALTPENHRAWTARFDALWSASAGDDDRREMETMLVLMERYERHVSDNPVKENS</sequence>
<reference evidence="1" key="1">
    <citation type="journal article" date="2014" name="Int. J. Syst. Evol. Microbiol.">
        <title>Complete genome sequence of Corynebacterium casei LMG S-19264T (=DSM 44701T), isolated from a smear-ripened cheese.</title>
        <authorList>
            <consortium name="US DOE Joint Genome Institute (JGI-PGF)"/>
            <person name="Walter F."/>
            <person name="Albersmeier A."/>
            <person name="Kalinowski J."/>
            <person name="Ruckert C."/>
        </authorList>
    </citation>
    <scope>NUCLEOTIDE SEQUENCE</scope>
    <source>
        <strain evidence="1">CCM 7086</strain>
    </source>
</reference>
<proteinExistence type="predicted"/>
<evidence type="ECO:0000313" key="1">
    <source>
        <dbReference type="EMBL" id="GGC01774.1"/>
    </source>
</evidence>